<sequence length="391" mass="42423">MESFDLLFPTHIHFGRDVVDQVGEAVKGIGTTVMVVFGQNSVIRSGLYARVEQCLIASGCTVVRGGGVLPNPTYAKVLALSEVAREHQVDCLLALGGGSVIDTAKALAGLLVASDPKQYWTDHFENYKPVVQALPLAVVLTIPASGSETSDSCVISDTKTGMKRIASGSALTPRASLLDPTLTLNLPTYQTACGICDMLSHLQERYFIPLAENNLTDRILESVMRHIIDNGPLVLSHPDSYHLRSEIMWAGTLAHSTLLDRGRGGGDWACHMIEHALSGFCEVAHGAGLAILIPAWLRYVAPLHPQIFLQYAFRVWHIELPLVSFEDVLERLIYSMKSFYRGLGLPTQLREIGIEGADLPAIAQAAAGSYPIGSLQQLDAKQVLDILQLAF</sequence>
<evidence type="ECO:0000259" key="3">
    <source>
        <dbReference type="Pfam" id="PF25137"/>
    </source>
</evidence>
<dbReference type="CDD" id="cd08187">
    <property type="entry name" value="BDH"/>
    <property type="match status" value="1"/>
</dbReference>
<dbReference type="InterPro" id="IPR001670">
    <property type="entry name" value="ADH_Fe/GldA"/>
</dbReference>
<dbReference type="GO" id="GO:0008106">
    <property type="term" value="F:alcohol dehydrogenase (NADP+) activity"/>
    <property type="evidence" value="ECO:0007669"/>
    <property type="project" value="TreeGrafter"/>
</dbReference>
<dbReference type="FunFam" id="3.40.50.1970:FF:000003">
    <property type="entry name" value="Alcohol dehydrogenase, iron-containing"/>
    <property type="match status" value="1"/>
</dbReference>
<gene>
    <name evidence="4" type="primary">bdhA_16</name>
    <name evidence="4" type="ORF">SDC9_113983</name>
</gene>
<dbReference type="GO" id="GO:0005829">
    <property type="term" value="C:cytosol"/>
    <property type="evidence" value="ECO:0007669"/>
    <property type="project" value="TreeGrafter"/>
</dbReference>
<dbReference type="InterPro" id="IPR056798">
    <property type="entry name" value="ADH_Fe_C"/>
</dbReference>
<name>A0A645BP91_9ZZZZ</name>
<evidence type="ECO:0000259" key="2">
    <source>
        <dbReference type="Pfam" id="PF00465"/>
    </source>
</evidence>
<dbReference type="PANTHER" id="PTHR43633">
    <property type="entry name" value="ALCOHOL DEHYDROGENASE YQHD"/>
    <property type="match status" value="1"/>
</dbReference>
<dbReference type="GO" id="GO:1990362">
    <property type="term" value="F:butanol dehydrogenase (NAD+) activity"/>
    <property type="evidence" value="ECO:0007669"/>
    <property type="project" value="InterPro"/>
</dbReference>
<dbReference type="Pfam" id="PF25137">
    <property type="entry name" value="ADH_Fe_C"/>
    <property type="match status" value="1"/>
</dbReference>
<dbReference type="EC" id="1.1.1.-" evidence="4"/>
<dbReference type="GO" id="GO:0046872">
    <property type="term" value="F:metal ion binding"/>
    <property type="evidence" value="ECO:0007669"/>
    <property type="project" value="InterPro"/>
</dbReference>
<evidence type="ECO:0000256" key="1">
    <source>
        <dbReference type="ARBA" id="ARBA00023002"/>
    </source>
</evidence>
<dbReference type="PROSITE" id="PS00060">
    <property type="entry name" value="ADH_IRON_2"/>
    <property type="match status" value="1"/>
</dbReference>
<evidence type="ECO:0000313" key="4">
    <source>
        <dbReference type="EMBL" id="MPM67067.1"/>
    </source>
</evidence>
<comment type="caution">
    <text evidence="4">The sequence shown here is derived from an EMBL/GenBank/DDBJ whole genome shotgun (WGS) entry which is preliminary data.</text>
</comment>
<protein>
    <submittedName>
        <fullName evidence="4">NADH-dependent butanol dehydrogenase A</fullName>
        <ecNumber evidence="4">1.1.1.-</ecNumber>
    </submittedName>
</protein>
<dbReference type="PROSITE" id="PS00913">
    <property type="entry name" value="ADH_IRON_1"/>
    <property type="match status" value="1"/>
</dbReference>
<dbReference type="Gene3D" id="3.40.50.1970">
    <property type="match status" value="1"/>
</dbReference>
<dbReference type="EMBL" id="VSSQ01021462">
    <property type="protein sequence ID" value="MPM67067.1"/>
    <property type="molecule type" value="Genomic_DNA"/>
</dbReference>
<proteinExistence type="predicted"/>
<accession>A0A645BP91</accession>
<keyword evidence="1 4" id="KW-0560">Oxidoreductase</keyword>
<dbReference type="Pfam" id="PF00465">
    <property type="entry name" value="Fe-ADH"/>
    <property type="match status" value="1"/>
</dbReference>
<dbReference type="InterPro" id="IPR044731">
    <property type="entry name" value="BDH-like"/>
</dbReference>
<reference evidence="4" key="1">
    <citation type="submission" date="2019-08" db="EMBL/GenBank/DDBJ databases">
        <authorList>
            <person name="Kucharzyk K."/>
            <person name="Murdoch R.W."/>
            <person name="Higgins S."/>
            <person name="Loffler F."/>
        </authorList>
    </citation>
    <scope>NUCLEOTIDE SEQUENCE</scope>
</reference>
<organism evidence="4">
    <name type="scientific">bioreactor metagenome</name>
    <dbReference type="NCBI Taxonomy" id="1076179"/>
    <lineage>
        <taxon>unclassified sequences</taxon>
        <taxon>metagenomes</taxon>
        <taxon>ecological metagenomes</taxon>
    </lineage>
</organism>
<dbReference type="AlphaFoldDB" id="A0A645BP91"/>
<dbReference type="Gene3D" id="1.20.1090.10">
    <property type="entry name" value="Dehydroquinate synthase-like - alpha domain"/>
    <property type="match status" value="1"/>
</dbReference>
<dbReference type="PANTHER" id="PTHR43633:SF1">
    <property type="entry name" value="ALCOHOL DEHYDROGENASE YQHD"/>
    <property type="match status" value="1"/>
</dbReference>
<dbReference type="GO" id="GO:1990002">
    <property type="term" value="F:methylglyoxal reductase (NADPH) (acetol producing) activity"/>
    <property type="evidence" value="ECO:0007669"/>
    <property type="project" value="TreeGrafter"/>
</dbReference>
<dbReference type="InterPro" id="IPR018211">
    <property type="entry name" value="ADH_Fe_CS"/>
</dbReference>
<dbReference type="SUPFAM" id="SSF56796">
    <property type="entry name" value="Dehydroquinate synthase-like"/>
    <property type="match status" value="1"/>
</dbReference>
<feature type="domain" description="Fe-containing alcohol dehydrogenase-like C-terminal" evidence="3">
    <location>
        <begin position="192"/>
        <end position="390"/>
    </location>
</feature>
<feature type="domain" description="Alcohol dehydrogenase iron-type/glycerol dehydrogenase GldA" evidence="2">
    <location>
        <begin position="9"/>
        <end position="180"/>
    </location>
</feature>